<dbReference type="GO" id="GO:0046872">
    <property type="term" value="F:metal ion binding"/>
    <property type="evidence" value="ECO:0007669"/>
    <property type="project" value="UniProtKB-KW"/>
</dbReference>
<dbReference type="FunFam" id="1.20.245.10:FF:000001">
    <property type="entry name" value="Arachidonate 5-lipoxygenase a"/>
    <property type="match status" value="1"/>
</dbReference>
<organism evidence="13 14">
    <name type="scientific">Puma concolor</name>
    <name type="common">Mountain lion</name>
    <name type="synonym">Felis concolor</name>
    <dbReference type="NCBI Taxonomy" id="9696"/>
    <lineage>
        <taxon>Eukaryota</taxon>
        <taxon>Metazoa</taxon>
        <taxon>Chordata</taxon>
        <taxon>Craniata</taxon>
        <taxon>Vertebrata</taxon>
        <taxon>Euteleostomi</taxon>
        <taxon>Mammalia</taxon>
        <taxon>Eutheria</taxon>
        <taxon>Laurasiatheria</taxon>
        <taxon>Carnivora</taxon>
        <taxon>Feliformia</taxon>
        <taxon>Felidae</taxon>
        <taxon>Felinae</taxon>
        <taxon>Puma</taxon>
    </lineage>
</organism>
<comment type="similarity">
    <text evidence="4 11">Belongs to the lipoxygenase family.</text>
</comment>
<feature type="domain" description="Lipoxygenase" evidence="12">
    <location>
        <begin position="17"/>
        <end position="597"/>
    </location>
</feature>
<dbReference type="Gene3D" id="3.10.450.60">
    <property type="match status" value="1"/>
</dbReference>
<sequence>MGGGQTLSLLFGLPAGKTTADDTLPILLEHRREEIRAKQDFYHWRVFVPGLPNYVHIPSYRPPARRNPNRPEWNGYIPGFPILINIKATKFLNSNLRYSFIKTASFFFRLGPMALGFKLRGLVDCKQSWKRLKDIKKIFPANKSIISEYVAEHWTEDSFFGYQYLNGINPGLLRRCTQIPDKFPVTDDMVAPFLGEGTCLQAELEKGNIYLADYRILEGIPSIELNGRKQHHCAPLCLLHFGPEGNMMPIAIQLSQTPGPESPIFLPSDSEWDWLLAKTWVRYAEFYCHEAISHLLETHLIAEAFCLAMLRQLPMCHPLYKLLIPHTRYTLHINTLARELLIAPGQVVERSTGIGLGGFSELIQRRMEELSYTALCLPEDIRARGVEDIPGYYYRDDGLQIWGAVESFVSEIVSIYYPSDASVRDDSELQAWVREIFSEGFLGREDSGVPSSLDTRESLVHYATMVIFNCSAKHYAVSAGQFDSSIWMPNLPPTMQLPPPTSKGQTEPEGFIATLPAVNATCDIIVTLWLLSKEPGDRRPLGTYPEEHFIEEAPRRSIAAFQSRLAQISKDIQKRNKELALPYTYLDPPLIENSVSI</sequence>
<evidence type="ECO:0000259" key="12">
    <source>
        <dbReference type="PROSITE" id="PS51393"/>
    </source>
</evidence>
<accession>A0A6P6HL49</accession>
<evidence type="ECO:0000256" key="11">
    <source>
        <dbReference type="RuleBase" id="RU003974"/>
    </source>
</evidence>
<comment type="subcellular location">
    <subcellularLocation>
        <location evidence="2">Cytoplasm</location>
    </subcellularLocation>
</comment>
<evidence type="ECO:0000313" key="13">
    <source>
        <dbReference type="Proteomes" id="UP000515131"/>
    </source>
</evidence>
<evidence type="ECO:0000256" key="2">
    <source>
        <dbReference type="ARBA" id="ARBA00004496"/>
    </source>
</evidence>
<dbReference type="Pfam" id="PF00305">
    <property type="entry name" value="Lipoxygenase"/>
    <property type="match status" value="1"/>
</dbReference>
<dbReference type="GO" id="GO:0016702">
    <property type="term" value="F:oxidoreductase activity, acting on single donors with incorporation of molecular oxygen, incorporation of two atoms of oxygen"/>
    <property type="evidence" value="ECO:0007669"/>
    <property type="project" value="InterPro"/>
</dbReference>
<comment type="cofactor">
    <cofactor evidence="1 11">
        <name>Fe cation</name>
        <dbReference type="ChEBI" id="CHEBI:24875"/>
    </cofactor>
</comment>
<dbReference type="GO" id="GO:0034440">
    <property type="term" value="P:lipid oxidation"/>
    <property type="evidence" value="ECO:0007669"/>
    <property type="project" value="InterPro"/>
</dbReference>
<evidence type="ECO:0000256" key="10">
    <source>
        <dbReference type="ARBA" id="ARBA00023098"/>
    </source>
</evidence>
<keyword evidence="5" id="KW-0963">Cytoplasm</keyword>
<gene>
    <name evidence="14" type="primary">LOC112857008</name>
</gene>
<dbReference type="Proteomes" id="UP000515131">
    <property type="component" value="Unplaced"/>
</dbReference>
<dbReference type="InterPro" id="IPR020834">
    <property type="entry name" value="LipOase_CS"/>
</dbReference>
<dbReference type="AlphaFoldDB" id="A0A6P6HL49"/>
<reference evidence="14" key="1">
    <citation type="submission" date="2025-08" db="UniProtKB">
        <authorList>
            <consortium name="RefSeq"/>
        </authorList>
    </citation>
    <scope>IDENTIFICATION</scope>
    <source>
        <tissue evidence="14">Blood</tissue>
    </source>
</reference>
<keyword evidence="7 11" id="KW-0223">Dioxygenase</keyword>
<dbReference type="SUPFAM" id="SSF48484">
    <property type="entry name" value="Lipoxigenase"/>
    <property type="match status" value="1"/>
</dbReference>
<keyword evidence="13" id="KW-1185">Reference proteome</keyword>
<dbReference type="InterPro" id="IPR036226">
    <property type="entry name" value="LipOase_C_sf"/>
</dbReference>
<keyword evidence="6 11" id="KW-0479">Metal-binding</keyword>
<name>A0A6P6HL49_PUMCO</name>
<evidence type="ECO:0000256" key="1">
    <source>
        <dbReference type="ARBA" id="ARBA00001962"/>
    </source>
</evidence>
<evidence type="ECO:0000256" key="6">
    <source>
        <dbReference type="ARBA" id="ARBA00022723"/>
    </source>
</evidence>
<dbReference type="PROSITE" id="PS51393">
    <property type="entry name" value="LIPOXYGENASE_3"/>
    <property type="match status" value="1"/>
</dbReference>
<keyword evidence="10" id="KW-0443">Lipid metabolism</keyword>
<dbReference type="Gene3D" id="1.20.245.10">
    <property type="entry name" value="Lipoxygenase-1, Domain 5"/>
    <property type="match status" value="1"/>
</dbReference>
<dbReference type="FunFam" id="3.10.450.60:FF:000001">
    <property type="entry name" value="arachidonate 12-lipoxygenase, 12R-type"/>
    <property type="match status" value="1"/>
</dbReference>
<evidence type="ECO:0000256" key="8">
    <source>
        <dbReference type="ARBA" id="ARBA00023002"/>
    </source>
</evidence>
<evidence type="ECO:0000256" key="3">
    <source>
        <dbReference type="ARBA" id="ARBA00005189"/>
    </source>
</evidence>
<evidence type="ECO:0000256" key="9">
    <source>
        <dbReference type="ARBA" id="ARBA00023004"/>
    </source>
</evidence>
<evidence type="ECO:0000256" key="7">
    <source>
        <dbReference type="ARBA" id="ARBA00022964"/>
    </source>
</evidence>
<dbReference type="PANTHER" id="PTHR11771">
    <property type="entry name" value="LIPOXYGENASE"/>
    <property type="match status" value="1"/>
</dbReference>
<dbReference type="InterPro" id="IPR013819">
    <property type="entry name" value="LipOase_C"/>
</dbReference>
<comment type="pathway">
    <text evidence="3">Lipid metabolism.</text>
</comment>
<dbReference type="GeneID" id="112857008"/>
<dbReference type="PROSITE" id="PS00711">
    <property type="entry name" value="LIPOXYGENASE_1"/>
    <property type="match status" value="1"/>
</dbReference>
<dbReference type="RefSeq" id="XP_025776081.1">
    <property type="nucleotide sequence ID" value="XM_025920296.1"/>
</dbReference>
<dbReference type="PROSITE" id="PS00081">
    <property type="entry name" value="LIPOXYGENASE_2"/>
    <property type="match status" value="1"/>
</dbReference>
<evidence type="ECO:0000313" key="14">
    <source>
        <dbReference type="RefSeq" id="XP_025776081.1"/>
    </source>
</evidence>
<proteinExistence type="inferred from homology"/>
<dbReference type="KEGG" id="pcoo:112857008"/>
<dbReference type="GO" id="GO:0005737">
    <property type="term" value="C:cytoplasm"/>
    <property type="evidence" value="ECO:0007669"/>
    <property type="project" value="UniProtKB-SubCell"/>
</dbReference>
<evidence type="ECO:0000256" key="5">
    <source>
        <dbReference type="ARBA" id="ARBA00022490"/>
    </source>
</evidence>
<dbReference type="PRINTS" id="PR00087">
    <property type="entry name" value="LIPOXYGENASE"/>
</dbReference>
<dbReference type="InterPro" id="IPR020833">
    <property type="entry name" value="LipOase_Fe_BS"/>
</dbReference>
<keyword evidence="9 11" id="KW-0408">Iron</keyword>
<evidence type="ECO:0000256" key="4">
    <source>
        <dbReference type="ARBA" id="ARBA00009419"/>
    </source>
</evidence>
<keyword evidence="8 11" id="KW-0560">Oxidoreductase</keyword>
<dbReference type="InterPro" id="IPR000907">
    <property type="entry name" value="LipOase"/>
</dbReference>
<protein>
    <submittedName>
        <fullName evidence="14">Arachidonate 12-lipoxygenase, 12R-type-like</fullName>
    </submittedName>
</protein>